<evidence type="ECO:0000259" key="3">
    <source>
        <dbReference type="Pfam" id="PF01113"/>
    </source>
</evidence>
<dbReference type="GO" id="GO:0008839">
    <property type="term" value="F:4-hydroxy-tetrahydrodipicolinate reductase"/>
    <property type="evidence" value="ECO:0007669"/>
    <property type="project" value="InterPro"/>
</dbReference>
<proteinExistence type="predicted"/>
<dbReference type="InterPro" id="IPR045760">
    <property type="entry name" value="DAP_DH_C"/>
</dbReference>
<dbReference type="CDD" id="cd24146">
    <property type="entry name" value="nat-AmDH_N_like"/>
    <property type="match status" value="1"/>
</dbReference>
<reference evidence="5" key="1">
    <citation type="submission" date="2018-05" db="EMBL/GenBank/DDBJ databases">
        <authorList>
            <person name="Lanie J.A."/>
            <person name="Ng W.-L."/>
            <person name="Kazmierczak K.M."/>
            <person name="Andrzejewski T.M."/>
            <person name="Davidsen T.M."/>
            <person name="Wayne K.J."/>
            <person name="Tettelin H."/>
            <person name="Glass J.I."/>
            <person name="Rusch D."/>
            <person name="Podicherti R."/>
            <person name="Tsui H.-C.T."/>
            <person name="Winkler M.E."/>
        </authorList>
    </citation>
    <scope>NUCLEOTIDE SEQUENCE</scope>
</reference>
<dbReference type="Gene3D" id="3.40.50.720">
    <property type="entry name" value="NAD(P)-binding Rossmann-like Domain"/>
    <property type="match status" value="1"/>
</dbReference>
<feature type="domain" description="2,4-diaminopentanoate dehydrogenase C-terminal" evidence="4">
    <location>
        <begin position="142"/>
        <end position="348"/>
    </location>
</feature>
<accession>A0A381SB75</accession>
<dbReference type="Pfam" id="PF01113">
    <property type="entry name" value="DapB_N"/>
    <property type="match status" value="1"/>
</dbReference>
<sequence length="358" mass="37800">MTKRVVVWGTGNVGRPAIRAVATHRSLELVGVIVRDPAKAGVDAGELARTTPLGVRASTDPSLVEDHDVDAVVYAVNADFRPDDSLAEVERVLSAGTDVVSTAFHGLLHPPSAPEPLRSRIGDACRIGNSSILVSGIDPGWVLDILPLLLTGVCANIEEVRAQELANYGGYDQPQAVRDLCGFGHPMDYQVPVLTDFGLLTVWGPMIRVLADGLGVELDRIDTVTDRRPLDRTITVDGMGNFEAGTQGALRFEVRGIVDGRPLLVVEHVTRIDDDCAPDWPRPDPGGGFHRVVISGQPTLTVTVDGEDLSEPGTAAGGNASAANRIVNAIPAVCDAGPGPIHPLDLPTIVGSDQLKVD</sequence>
<evidence type="ECO:0000256" key="1">
    <source>
        <dbReference type="ARBA" id="ARBA00022857"/>
    </source>
</evidence>
<evidence type="ECO:0000259" key="4">
    <source>
        <dbReference type="Pfam" id="PF19328"/>
    </source>
</evidence>
<protein>
    <submittedName>
        <fullName evidence="5">Uncharacterized protein</fullName>
    </submittedName>
</protein>
<evidence type="ECO:0000313" key="5">
    <source>
        <dbReference type="EMBL" id="SVA01332.1"/>
    </source>
</evidence>
<dbReference type="EMBL" id="UINC01002893">
    <property type="protein sequence ID" value="SVA01332.1"/>
    <property type="molecule type" value="Genomic_DNA"/>
</dbReference>
<keyword evidence="2" id="KW-0560">Oxidoreductase</keyword>
<feature type="domain" description="Dihydrodipicolinate reductase N-terminal" evidence="3">
    <location>
        <begin position="4"/>
        <end position="100"/>
    </location>
</feature>
<evidence type="ECO:0000256" key="2">
    <source>
        <dbReference type="ARBA" id="ARBA00023002"/>
    </source>
</evidence>
<dbReference type="Pfam" id="PF19328">
    <property type="entry name" value="DAP_DH_C"/>
    <property type="match status" value="1"/>
</dbReference>
<keyword evidence="1" id="KW-0521">NADP</keyword>
<dbReference type="SUPFAM" id="SSF51735">
    <property type="entry name" value="NAD(P)-binding Rossmann-fold domains"/>
    <property type="match status" value="1"/>
</dbReference>
<name>A0A381SB75_9ZZZZ</name>
<organism evidence="5">
    <name type="scientific">marine metagenome</name>
    <dbReference type="NCBI Taxonomy" id="408172"/>
    <lineage>
        <taxon>unclassified sequences</taxon>
        <taxon>metagenomes</taxon>
        <taxon>ecological metagenomes</taxon>
    </lineage>
</organism>
<dbReference type="InterPro" id="IPR000846">
    <property type="entry name" value="DapB_N"/>
</dbReference>
<dbReference type="InterPro" id="IPR036291">
    <property type="entry name" value="NAD(P)-bd_dom_sf"/>
</dbReference>
<gene>
    <name evidence="5" type="ORF">METZ01_LOCUS54186</name>
</gene>
<dbReference type="GO" id="GO:0009089">
    <property type="term" value="P:lysine biosynthetic process via diaminopimelate"/>
    <property type="evidence" value="ECO:0007669"/>
    <property type="project" value="InterPro"/>
</dbReference>
<dbReference type="AlphaFoldDB" id="A0A381SB75"/>